<dbReference type="PATRIC" id="fig|1423750.3.peg.1001"/>
<dbReference type="FunFam" id="1.10.10.10:FF:000214">
    <property type="entry name" value="Methylated-DNA--protein-cysteine methyltransferase"/>
    <property type="match status" value="1"/>
</dbReference>
<keyword evidence="13" id="KW-1185">Reference proteome</keyword>
<evidence type="ECO:0000256" key="1">
    <source>
        <dbReference type="ARBA" id="ARBA00001286"/>
    </source>
</evidence>
<dbReference type="InterPro" id="IPR023546">
    <property type="entry name" value="MGMT"/>
</dbReference>
<organism evidence="12 13">
    <name type="scientific">Liquorilactobacillus ghanensis DSM 18630</name>
    <dbReference type="NCBI Taxonomy" id="1423750"/>
    <lineage>
        <taxon>Bacteria</taxon>
        <taxon>Bacillati</taxon>
        <taxon>Bacillota</taxon>
        <taxon>Bacilli</taxon>
        <taxon>Lactobacillales</taxon>
        <taxon>Lactobacillaceae</taxon>
        <taxon>Liquorilactobacillus</taxon>
    </lineage>
</organism>
<dbReference type="PANTHER" id="PTHR10815">
    <property type="entry name" value="METHYLATED-DNA--PROTEIN-CYSTEINE METHYLTRANSFERASE"/>
    <property type="match status" value="1"/>
</dbReference>
<dbReference type="InterPro" id="IPR036388">
    <property type="entry name" value="WH-like_DNA-bd_sf"/>
</dbReference>
<dbReference type="GO" id="GO:0005737">
    <property type="term" value="C:cytoplasm"/>
    <property type="evidence" value="ECO:0007669"/>
    <property type="project" value="UniProtKB-SubCell"/>
</dbReference>
<dbReference type="Pfam" id="PF01035">
    <property type="entry name" value="DNA_binding_1"/>
    <property type="match status" value="1"/>
</dbReference>
<dbReference type="HAMAP" id="MF_00772">
    <property type="entry name" value="OGT"/>
    <property type="match status" value="1"/>
</dbReference>
<evidence type="ECO:0000313" key="12">
    <source>
        <dbReference type="EMBL" id="KRM06110.1"/>
    </source>
</evidence>
<dbReference type="NCBIfam" id="TIGR00589">
    <property type="entry name" value="ogt"/>
    <property type="match status" value="1"/>
</dbReference>
<protein>
    <recommendedName>
        <fullName evidence="9">Methylated-DNA--protein-cysteine methyltransferase</fullName>
        <ecNumber evidence="9">2.1.1.63</ecNumber>
    </recommendedName>
    <alternativeName>
        <fullName evidence="9">6-O-methylguanine-DNA methyltransferase</fullName>
        <shortName evidence="9">MGMT</shortName>
    </alternativeName>
    <alternativeName>
        <fullName evidence="9">O-6-methylguanine-DNA-alkyltransferase</fullName>
    </alternativeName>
</protein>
<dbReference type="GO" id="GO:0003908">
    <property type="term" value="F:methylated-DNA-[protein]-cysteine S-methyltransferase activity"/>
    <property type="evidence" value="ECO:0007669"/>
    <property type="project" value="UniProtKB-UniRule"/>
</dbReference>
<keyword evidence="6 9" id="KW-0227">DNA damage</keyword>
<evidence type="ECO:0000256" key="5">
    <source>
        <dbReference type="ARBA" id="ARBA00022679"/>
    </source>
</evidence>
<dbReference type="InterPro" id="IPR001497">
    <property type="entry name" value="MethylDNA_cys_MeTrfase_AS"/>
</dbReference>
<evidence type="ECO:0000313" key="13">
    <source>
        <dbReference type="Proteomes" id="UP000051451"/>
    </source>
</evidence>
<dbReference type="STRING" id="1423750.FC89_GL000977"/>
<feature type="active site" description="Nucleophile; methyl group acceptor" evidence="9">
    <location>
        <position position="135"/>
    </location>
</feature>
<feature type="domain" description="Methylated-DNA-[protein]-cysteine S-methyltransferase DNA binding" evidence="10">
    <location>
        <begin position="81"/>
        <end position="163"/>
    </location>
</feature>
<evidence type="ECO:0000259" key="11">
    <source>
        <dbReference type="Pfam" id="PF02870"/>
    </source>
</evidence>
<keyword evidence="4 9" id="KW-0489">Methyltransferase</keyword>
<evidence type="ECO:0000256" key="7">
    <source>
        <dbReference type="ARBA" id="ARBA00023204"/>
    </source>
</evidence>
<dbReference type="AlphaFoldDB" id="A0A0R1VJX8"/>
<keyword evidence="5 9" id="KW-0808">Transferase</keyword>
<evidence type="ECO:0000256" key="2">
    <source>
        <dbReference type="ARBA" id="ARBA00008711"/>
    </source>
</evidence>
<dbReference type="GO" id="GO:0006307">
    <property type="term" value="P:DNA alkylation repair"/>
    <property type="evidence" value="ECO:0007669"/>
    <property type="project" value="UniProtKB-UniRule"/>
</dbReference>
<dbReference type="GeneID" id="98319003"/>
<accession>A0A0R1VJX8</accession>
<dbReference type="Gene3D" id="3.30.160.70">
    <property type="entry name" value="Methylated DNA-protein cysteine methyltransferase domain"/>
    <property type="match status" value="1"/>
</dbReference>
<keyword evidence="3 9" id="KW-0963">Cytoplasm</keyword>
<dbReference type="CDD" id="cd06445">
    <property type="entry name" value="ATase"/>
    <property type="match status" value="1"/>
</dbReference>
<reference evidence="12 13" key="1">
    <citation type="journal article" date="2015" name="Genome Announc.">
        <title>Expanding the biotechnology potential of lactobacilli through comparative genomics of 213 strains and associated genera.</title>
        <authorList>
            <person name="Sun Z."/>
            <person name="Harris H.M."/>
            <person name="McCann A."/>
            <person name="Guo C."/>
            <person name="Argimon S."/>
            <person name="Zhang W."/>
            <person name="Yang X."/>
            <person name="Jeffery I.B."/>
            <person name="Cooney J.C."/>
            <person name="Kagawa T.F."/>
            <person name="Liu W."/>
            <person name="Song Y."/>
            <person name="Salvetti E."/>
            <person name="Wrobel A."/>
            <person name="Rasinkangas P."/>
            <person name="Parkhill J."/>
            <person name="Rea M.C."/>
            <person name="O'Sullivan O."/>
            <person name="Ritari J."/>
            <person name="Douillard F.P."/>
            <person name="Paul Ross R."/>
            <person name="Yang R."/>
            <person name="Briner A.E."/>
            <person name="Felis G.E."/>
            <person name="de Vos W.M."/>
            <person name="Barrangou R."/>
            <person name="Klaenhammer T.R."/>
            <person name="Caufield P.W."/>
            <person name="Cui Y."/>
            <person name="Zhang H."/>
            <person name="O'Toole P.W."/>
        </authorList>
    </citation>
    <scope>NUCLEOTIDE SEQUENCE [LARGE SCALE GENOMIC DNA]</scope>
    <source>
        <strain evidence="12 13">DSM 18630</strain>
    </source>
</reference>
<dbReference type="Gene3D" id="1.10.10.10">
    <property type="entry name" value="Winged helix-like DNA-binding domain superfamily/Winged helix DNA-binding domain"/>
    <property type="match status" value="1"/>
</dbReference>
<dbReference type="PROSITE" id="PS00374">
    <property type="entry name" value="MGMT"/>
    <property type="match status" value="1"/>
</dbReference>
<dbReference type="Proteomes" id="UP000051451">
    <property type="component" value="Unassembled WGS sequence"/>
</dbReference>
<dbReference type="EMBL" id="AZGB01000016">
    <property type="protein sequence ID" value="KRM06110.1"/>
    <property type="molecule type" value="Genomic_DNA"/>
</dbReference>
<proteinExistence type="inferred from homology"/>
<evidence type="ECO:0000256" key="8">
    <source>
        <dbReference type="ARBA" id="ARBA00049348"/>
    </source>
</evidence>
<dbReference type="InterPro" id="IPR008332">
    <property type="entry name" value="MethylG_MeTrfase_N"/>
</dbReference>
<dbReference type="Pfam" id="PF02870">
    <property type="entry name" value="Methyltransf_1N"/>
    <property type="match status" value="1"/>
</dbReference>
<evidence type="ECO:0000256" key="4">
    <source>
        <dbReference type="ARBA" id="ARBA00022603"/>
    </source>
</evidence>
<dbReference type="SUPFAM" id="SSF46767">
    <property type="entry name" value="Methylated DNA-protein cysteine methyltransferase, C-terminal domain"/>
    <property type="match status" value="1"/>
</dbReference>
<comment type="subcellular location">
    <subcellularLocation>
        <location evidence="9">Cytoplasm</location>
    </subcellularLocation>
</comment>
<dbReference type="InterPro" id="IPR036631">
    <property type="entry name" value="MGMT_N_sf"/>
</dbReference>
<comment type="function">
    <text evidence="9">Involved in the cellular defense against the biological effects of O6-methylguanine (O6-MeG) and O4-methylthymine (O4-MeT) in DNA. Repairs the methylated nucleobase in DNA by stoichiometrically transferring the methyl group to a cysteine residue in the enzyme. This is a suicide reaction: the enzyme is irreversibly inactivated.</text>
</comment>
<comment type="catalytic activity">
    <reaction evidence="1 9">
        <text>a 4-O-methyl-thymidine in DNA + L-cysteinyl-[protein] = a thymidine in DNA + S-methyl-L-cysteinyl-[protein]</text>
        <dbReference type="Rhea" id="RHEA:53428"/>
        <dbReference type="Rhea" id="RHEA-COMP:10131"/>
        <dbReference type="Rhea" id="RHEA-COMP:10132"/>
        <dbReference type="Rhea" id="RHEA-COMP:13555"/>
        <dbReference type="Rhea" id="RHEA-COMP:13556"/>
        <dbReference type="ChEBI" id="CHEBI:29950"/>
        <dbReference type="ChEBI" id="CHEBI:82612"/>
        <dbReference type="ChEBI" id="CHEBI:137386"/>
        <dbReference type="ChEBI" id="CHEBI:137387"/>
        <dbReference type="EC" id="2.1.1.63"/>
    </reaction>
</comment>
<dbReference type="PANTHER" id="PTHR10815:SF5">
    <property type="entry name" value="METHYLATED-DNA--PROTEIN-CYSTEINE METHYLTRANSFERASE"/>
    <property type="match status" value="1"/>
</dbReference>
<evidence type="ECO:0000256" key="9">
    <source>
        <dbReference type="HAMAP-Rule" id="MF_00772"/>
    </source>
</evidence>
<dbReference type="InterPro" id="IPR014048">
    <property type="entry name" value="MethylDNA_cys_MeTrfase_DNA-bd"/>
</dbReference>
<sequence>MFYRANYQSPLGKIVLLSDHQALYGVWFEQQRHFGANYNLDAASSSVPRILEQTQQWLDAYFAGQRPTSTKLVVKLMGTIFQRQVWTLIQQVPYGKCWSYQQLAVKLQQRYGHKTAPRAIGNAVGRNPLSVIIPCHRIVASNGNLTGYAGGLEKKRALLALEGWNQQLLQQDRIY</sequence>
<comment type="miscellaneous">
    <text evidence="9">This enzyme catalyzes only one turnover and therefore is not strictly catalytic. According to one definition, an enzyme is a biocatalyst that acts repeatedly and over many reaction cycles.</text>
</comment>
<comment type="similarity">
    <text evidence="2 9">Belongs to the MGMT family.</text>
</comment>
<comment type="catalytic activity">
    <reaction evidence="8 9">
        <text>a 6-O-methyl-2'-deoxyguanosine in DNA + L-cysteinyl-[protein] = S-methyl-L-cysteinyl-[protein] + a 2'-deoxyguanosine in DNA</text>
        <dbReference type="Rhea" id="RHEA:24000"/>
        <dbReference type="Rhea" id="RHEA-COMP:10131"/>
        <dbReference type="Rhea" id="RHEA-COMP:10132"/>
        <dbReference type="Rhea" id="RHEA-COMP:11367"/>
        <dbReference type="Rhea" id="RHEA-COMP:11368"/>
        <dbReference type="ChEBI" id="CHEBI:29950"/>
        <dbReference type="ChEBI" id="CHEBI:82612"/>
        <dbReference type="ChEBI" id="CHEBI:85445"/>
        <dbReference type="ChEBI" id="CHEBI:85448"/>
        <dbReference type="EC" id="2.1.1.63"/>
    </reaction>
</comment>
<comment type="caution">
    <text evidence="12">The sequence shown here is derived from an EMBL/GenBank/DDBJ whole genome shotgun (WGS) entry which is preliminary data.</text>
</comment>
<dbReference type="OrthoDB" id="9802228at2"/>
<dbReference type="InterPro" id="IPR036217">
    <property type="entry name" value="MethylDNA_cys_MeTrfase_DNAb"/>
</dbReference>
<dbReference type="RefSeq" id="WP_057871728.1">
    <property type="nucleotide sequence ID" value="NZ_AZGB01000016.1"/>
</dbReference>
<evidence type="ECO:0000259" key="10">
    <source>
        <dbReference type="Pfam" id="PF01035"/>
    </source>
</evidence>
<name>A0A0R1VJX8_9LACO</name>
<dbReference type="EC" id="2.1.1.63" evidence="9"/>
<evidence type="ECO:0000256" key="3">
    <source>
        <dbReference type="ARBA" id="ARBA00022490"/>
    </source>
</evidence>
<gene>
    <name evidence="12" type="ORF">FC89_GL000977</name>
</gene>
<keyword evidence="7 9" id="KW-0234">DNA repair</keyword>
<dbReference type="GO" id="GO:0032259">
    <property type="term" value="P:methylation"/>
    <property type="evidence" value="ECO:0007669"/>
    <property type="project" value="UniProtKB-KW"/>
</dbReference>
<evidence type="ECO:0000256" key="6">
    <source>
        <dbReference type="ARBA" id="ARBA00022763"/>
    </source>
</evidence>
<feature type="domain" description="Methylguanine DNA methyltransferase ribonuclease-like" evidence="11">
    <location>
        <begin position="3"/>
        <end position="72"/>
    </location>
</feature>
<dbReference type="SUPFAM" id="SSF53155">
    <property type="entry name" value="Methylated DNA-protein cysteine methyltransferase domain"/>
    <property type="match status" value="1"/>
</dbReference>